<dbReference type="Gene3D" id="3.90.1100.10">
    <property type="match status" value="1"/>
</dbReference>
<evidence type="ECO:0000313" key="16">
    <source>
        <dbReference type="EMBL" id="MDX8056027.1"/>
    </source>
</evidence>
<dbReference type="HAMAP" id="MF_01321">
    <property type="entry name" value="RNApol_bact_RpoB"/>
    <property type="match status" value="1"/>
</dbReference>
<dbReference type="Pfam" id="PF00562">
    <property type="entry name" value="RNA_pol_Rpb2_6"/>
    <property type="match status" value="1"/>
</dbReference>
<feature type="compositionally biased region" description="Low complexity" evidence="9">
    <location>
        <begin position="1"/>
        <end position="17"/>
    </location>
</feature>
<evidence type="ECO:0000256" key="5">
    <source>
        <dbReference type="ARBA" id="ARBA00048552"/>
    </source>
</evidence>
<feature type="domain" description="DNA-directed RNA polymerase subunit 2 hybrid-binding" evidence="10">
    <location>
        <begin position="628"/>
        <end position="1044"/>
    </location>
</feature>
<evidence type="ECO:0000256" key="2">
    <source>
        <dbReference type="ARBA" id="ARBA00022679"/>
    </source>
</evidence>
<feature type="domain" description="RNA polymerase Rpb2" evidence="14">
    <location>
        <begin position="423"/>
        <end position="491"/>
    </location>
</feature>
<dbReference type="Gene3D" id="2.40.50.150">
    <property type="match status" value="1"/>
</dbReference>
<evidence type="ECO:0000259" key="11">
    <source>
        <dbReference type="Pfam" id="PF04560"/>
    </source>
</evidence>
<dbReference type="Gene3D" id="2.40.270.10">
    <property type="entry name" value="DNA-directed RNA polymerase, subunit 2, domain 6"/>
    <property type="match status" value="1"/>
</dbReference>
<dbReference type="InterPro" id="IPR014724">
    <property type="entry name" value="RNA_pol_RPB2_OB-fold"/>
</dbReference>
<dbReference type="InterPro" id="IPR007120">
    <property type="entry name" value="DNA-dir_RNAP_su2_dom"/>
</dbReference>
<comment type="catalytic activity">
    <reaction evidence="5 6 8">
        <text>RNA(n) + a ribonucleoside 5'-triphosphate = RNA(n+1) + diphosphate</text>
        <dbReference type="Rhea" id="RHEA:21248"/>
        <dbReference type="Rhea" id="RHEA-COMP:14527"/>
        <dbReference type="Rhea" id="RHEA-COMP:17342"/>
        <dbReference type="ChEBI" id="CHEBI:33019"/>
        <dbReference type="ChEBI" id="CHEBI:61557"/>
        <dbReference type="ChEBI" id="CHEBI:140395"/>
        <dbReference type="EC" id="2.7.7.6"/>
    </reaction>
</comment>
<evidence type="ECO:0000259" key="10">
    <source>
        <dbReference type="Pfam" id="PF00562"/>
    </source>
</evidence>
<dbReference type="InterPro" id="IPR007642">
    <property type="entry name" value="RNA_pol_Rpb2_2"/>
</dbReference>
<evidence type="ECO:0000256" key="1">
    <source>
        <dbReference type="ARBA" id="ARBA00022478"/>
    </source>
</evidence>
<organism evidence="16 17">
    <name type="scientific">Lentzea kristufekii</name>
    <dbReference type="NCBI Taxonomy" id="3095430"/>
    <lineage>
        <taxon>Bacteria</taxon>
        <taxon>Bacillati</taxon>
        <taxon>Actinomycetota</taxon>
        <taxon>Actinomycetes</taxon>
        <taxon>Pseudonocardiales</taxon>
        <taxon>Pseudonocardiaceae</taxon>
        <taxon>Lentzea</taxon>
    </lineage>
</organism>
<sequence>MAISRATKATAATNSTSGIPGAPKRVSFAKINEPLSTPNLLDLQIQSFEWLTGDEAWFQRRVDAGDETPTGGLEEVLNEISPIEDFSGSMSLSFSDPRFDEVKASTEECKDKDMTYAAPLFVTAEFTNHTTGEIKSQTVFMGDFPMMTNKGTFIINGTERVVVSQLVRSPGVYYDTAVDKTTDKDVFSVKIIPSRGAWLEFDVDKRDTVGVRIDRKRRQPVTVLLKALGWSTEQIRERFAFSETLLTTLEKDHTAGTDEALLDIYRKLRPGEPPTKESAQALLENLFFKDKRYDLAKVGRYKVNKKLGLDTDINTGVLTEDDIVTTIEYLVRLHAGETMMDAAAGGDVPVEVDDIDHFGNRRLRTVGELIQNQIRVGLSRMERVVRERMTTQDVEAITPQTLINIRPVVAAIKEFFGTSQLSQFMDQTNPLAGLTHKRRLSALGPGGLSRERAGMEVRDVHPSHYGRMCPIETPEGPNIGLIGSLSSYARVNPFGFIETPYRKVVDGRVTDQIDYLTADEEDRYVKAQANSPTDDEGNFTDDRVLVRKKGGEVEFIDPTDVDYMDVSPRQMVSAATAMIPFLEHDDANRALMGANMQRQAVPLLRSESPLVGTGMELRAAVDAGDVVVAKKTGVVEEVSADYITVMADDGARNTYALHKFRRSNQGTCINQKPIVNEGDRIEAGQVLADGPCTENAEMALGKNLLVAIMPWEGHNYEDAIILSQRLVQDDVLTSIHIEEHEIDARDTKLGAEEITRDIPNVSEEVLADLDERGIIRIGAEVQPGDILVGKVTPKGETELTPEERLLRAIFGEKAREVRDTSLKVPHGEYGKVIGIRVFSREDDDELPPGVNELVRVYVAQKRKIQDGDKLAGRHGNKGVIGKILPAEDMPFLEDGTPVDIILNTHGVPRRMNIGQVLETHLGWIAKQGWSINGDPDWAKNLSEDLMDVEPGTKTATPVFDGAKEEEITGLLGSTIPNRDGERMVKENGKAQLFDGRSGEPYPFPVSVGYMYILKLLHLVDDKIHARSTGPYSMITQQPLGGKAQFGGQRFGEMECWAMQAYGAAYTLQELLTIKSDDVLGRVKVYEAIVKGENIPEPGIPESFKVLLKELQSLCLNVEVLSSDGAAIEMRDGDDEDLERAAANLGINLSRSESPSVDDVVN</sequence>
<feature type="domain" description="RNA polymerase beta subunit protrusion" evidence="13">
    <location>
        <begin position="93"/>
        <end position="408"/>
    </location>
</feature>
<dbReference type="InterPro" id="IPR010243">
    <property type="entry name" value="RNA_pol_bsu_bac"/>
</dbReference>
<evidence type="ECO:0000256" key="7">
    <source>
        <dbReference type="RuleBase" id="RU000434"/>
    </source>
</evidence>
<reference evidence="16 17" key="1">
    <citation type="submission" date="2023-11" db="EMBL/GenBank/DDBJ databases">
        <title>Lentzea sokolovensis, sp. nov., Lentzea kristufkii, sp. nov., and Lentzea miocenensis, sp. nov., rare actinobacteria from Sokolov Coal Basin, Miocene lacustrine sediment, Czech Republic.</title>
        <authorList>
            <person name="Lara A."/>
            <person name="Kotroba L."/>
            <person name="Nouioui I."/>
            <person name="Neumann-Schaal M."/>
            <person name="Mast Y."/>
            <person name="Chronakova A."/>
        </authorList>
    </citation>
    <scope>NUCLEOTIDE SEQUENCE [LARGE SCALE GENOMIC DNA]</scope>
    <source>
        <strain evidence="16 17">BCCO 10_0798</strain>
    </source>
</reference>
<dbReference type="RefSeq" id="WP_319989719.1">
    <property type="nucleotide sequence ID" value="NZ_JAXAVV010000035.1"/>
</dbReference>
<gene>
    <name evidence="6" type="primary">rpoB</name>
    <name evidence="16" type="ORF">SK571_42180</name>
</gene>
<protein>
    <recommendedName>
        <fullName evidence="6 8">DNA-directed RNA polymerase subunit beta</fullName>
        <shortName evidence="6">RNAP subunit beta</shortName>
        <ecNumber evidence="6 8">2.7.7.6</ecNumber>
    </recommendedName>
    <alternativeName>
        <fullName evidence="6">RNA polymerase subunit beta</fullName>
    </alternativeName>
    <alternativeName>
        <fullName evidence="6">Transcriptase subunit beta</fullName>
    </alternativeName>
</protein>
<dbReference type="InterPro" id="IPR042107">
    <property type="entry name" value="DNA-dir_RNA_pol_bsu_ext_1_sf"/>
</dbReference>
<evidence type="ECO:0000256" key="9">
    <source>
        <dbReference type="SAM" id="MobiDB-lite"/>
    </source>
</evidence>
<dbReference type="PROSITE" id="PS01166">
    <property type="entry name" value="RNA_POL_BETA"/>
    <property type="match status" value="1"/>
</dbReference>
<dbReference type="SUPFAM" id="SSF64484">
    <property type="entry name" value="beta and beta-prime subunits of DNA dependent RNA-polymerase"/>
    <property type="match status" value="1"/>
</dbReference>
<dbReference type="Pfam" id="PF04561">
    <property type="entry name" value="RNA_pol_Rpb2_2"/>
    <property type="match status" value="1"/>
</dbReference>
<dbReference type="EMBL" id="JAXAVV010000035">
    <property type="protein sequence ID" value="MDX8056027.1"/>
    <property type="molecule type" value="Genomic_DNA"/>
</dbReference>
<comment type="subunit">
    <text evidence="6 8">The RNAP catalytic core consists of 2 alpha, 1 beta, 1 beta' and 1 omega subunit. When a sigma factor is associated with the core the holoenzyme is formed, which can initiate transcription.</text>
</comment>
<evidence type="ECO:0000259" key="12">
    <source>
        <dbReference type="Pfam" id="PF04561"/>
    </source>
</evidence>
<dbReference type="InterPro" id="IPR007121">
    <property type="entry name" value="RNA_pol_bsu_CS"/>
</dbReference>
<evidence type="ECO:0000256" key="6">
    <source>
        <dbReference type="HAMAP-Rule" id="MF_01321"/>
    </source>
</evidence>
<dbReference type="InterPro" id="IPR037034">
    <property type="entry name" value="RNA_pol_Rpb2_2_sf"/>
</dbReference>
<feature type="domain" description="DNA-directed RNA polymerase beta subunit external 1" evidence="15">
    <location>
        <begin position="501"/>
        <end position="567"/>
    </location>
</feature>
<accession>A0ABU4U6G0</accession>
<comment type="function">
    <text evidence="6 8">DNA-dependent RNA polymerase catalyzes the transcription of DNA into RNA using the four ribonucleoside triphosphates as substrates.</text>
</comment>
<keyword evidence="3 6" id="KW-0548">Nucleotidyltransferase</keyword>
<dbReference type="Gene3D" id="3.90.1110.10">
    <property type="entry name" value="RNA polymerase Rpb2, domain 2"/>
    <property type="match status" value="1"/>
</dbReference>
<dbReference type="InterPro" id="IPR007644">
    <property type="entry name" value="RNA_pol_bsu_protrusion"/>
</dbReference>
<comment type="similarity">
    <text evidence="6 7">Belongs to the RNA polymerase beta chain family.</text>
</comment>
<dbReference type="Pfam" id="PF10385">
    <property type="entry name" value="RNA_pol_Rpb2_45"/>
    <property type="match status" value="1"/>
</dbReference>
<evidence type="ECO:0000256" key="4">
    <source>
        <dbReference type="ARBA" id="ARBA00023163"/>
    </source>
</evidence>
<evidence type="ECO:0000259" key="14">
    <source>
        <dbReference type="Pfam" id="PF04565"/>
    </source>
</evidence>
<dbReference type="Pfam" id="PF04563">
    <property type="entry name" value="RNA_pol_Rpb2_1"/>
    <property type="match status" value="1"/>
</dbReference>
<keyword evidence="1 6" id="KW-0240">DNA-directed RNA polymerase</keyword>
<keyword evidence="2 6" id="KW-0808">Transferase</keyword>
<keyword evidence="17" id="KW-1185">Reference proteome</keyword>
<feature type="region of interest" description="Disordered" evidence="9">
    <location>
        <begin position="1"/>
        <end position="24"/>
    </location>
</feature>
<feature type="domain" description="RNA polymerase Rpb2" evidence="12">
    <location>
        <begin position="168"/>
        <end position="364"/>
    </location>
</feature>
<dbReference type="NCBIfam" id="NF001616">
    <property type="entry name" value="PRK00405.1"/>
    <property type="match status" value="1"/>
</dbReference>
<dbReference type="GO" id="GO:0000428">
    <property type="term" value="C:DNA-directed RNA polymerase complex"/>
    <property type="evidence" value="ECO:0007669"/>
    <property type="project" value="UniProtKB-KW"/>
</dbReference>
<dbReference type="NCBIfam" id="TIGR02013">
    <property type="entry name" value="rpoB"/>
    <property type="match status" value="1"/>
</dbReference>
<dbReference type="PANTHER" id="PTHR20856">
    <property type="entry name" value="DNA-DIRECTED RNA POLYMERASE I SUBUNIT 2"/>
    <property type="match status" value="1"/>
</dbReference>
<dbReference type="InterPro" id="IPR007641">
    <property type="entry name" value="RNA_pol_Rpb2_7"/>
</dbReference>
<dbReference type="Pfam" id="PF04565">
    <property type="entry name" value="RNA_pol_Rpb2_3"/>
    <property type="match status" value="1"/>
</dbReference>
<dbReference type="InterPro" id="IPR007645">
    <property type="entry name" value="RNA_pol_Rpb2_3"/>
</dbReference>
<dbReference type="Gene3D" id="3.90.1800.10">
    <property type="entry name" value="RNA polymerase alpha subunit dimerisation domain"/>
    <property type="match status" value="1"/>
</dbReference>
<dbReference type="Gene3D" id="2.40.50.100">
    <property type="match status" value="1"/>
</dbReference>
<proteinExistence type="inferred from homology"/>
<dbReference type="Gene3D" id="2.30.150.10">
    <property type="entry name" value="DNA-directed RNA polymerase, beta subunit, external 1 domain"/>
    <property type="match status" value="1"/>
</dbReference>
<dbReference type="InterPro" id="IPR015712">
    <property type="entry name" value="DNA-dir_RNA_pol_su2"/>
</dbReference>
<keyword evidence="4 6" id="KW-0804">Transcription</keyword>
<comment type="caution">
    <text evidence="16">The sequence shown here is derived from an EMBL/GenBank/DDBJ whole genome shotgun (WGS) entry which is preliminary data.</text>
</comment>
<feature type="domain" description="RNA polymerase Rpb2" evidence="11">
    <location>
        <begin position="1046"/>
        <end position="1120"/>
    </location>
</feature>
<dbReference type="CDD" id="cd00653">
    <property type="entry name" value="RNA_pol_B_RPB2"/>
    <property type="match status" value="1"/>
</dbReference>
<evidence type="ECO:0000256" key="8">
    <source>
        <dbReference type="RuleBase" id="RU363031"/>
    </source>
</evidence>
<evidence type="ECO:0000256" key="3">
    <source>
        <dbReference type="ARBA" id="ARBA00022695"/>
    </source>
</evidence>
<dbReference type="Proteomes" id="UP001271792">
    <property type="component" value="Unassembled WGS sequence"/>
</dbReference>
<name>A0ABU4U6G0_9PSEU</name>
<dbReference type="Pfam" id="PF04560">
    <property type="entry name" value="RNA_pol_Rpb2_7"/>
    <property type="match status" value="1"/>
</dbReference>
<dbReference type="GO" id="GO:0003899">
    <property type="term" value="F:DNA-directed RNA polymerase activity"/>
    <property type="evidence" value="ECO:0007669"/>
    <property type="project" value="UniProtKB-EC"/>
</dbReference>
<reference evidence="16 17" key="2">
    <citation type="submission" date="2023-11" db="EMBL/GenBank/DDBJ databases">
        <authorList>
            <person name="Lara A.C."/>
            <person name="Chronakova A."/>
        </authorList>
    </citation>
    <scope>NUCLEOTIDE SEQUENCE [LARGE SCALE GENOMIC DNA]</scope>
    <source>
        <strain evidence="16 17">BCCO 10_0798</strain>
    </source>
</reference>
<dbReference type="InterPro" id="IPR019462">
    <property type="entry name" value="DNA-dir_RNA_pol_bsu_external_1"/>
</dbReference>
<dbReference type="InterPro" id="IPR037033">
    <property type="entry name" value="DNA-dir_RNAP_su2_hyb_sf"/>
</dbReference>
<evidence type="ECO:0000259" key="15">
    <source>
        <dbReference type="Pfam" id="PF10385"/>
    </source>
</evidence>
<evidence type="ECO:0000259" key="13">
    <source>
        <dbReference type="Pfam" id="PF04563"/>
    </source>
</evidence>
<evidence type="ECO:0000313" key="17">
    <source>
        <dbReference type="Proteomes" id="UP001271792"/>
    </source>
</evidence>
<dbReference type="EC" id="2.7.7.6" evidence="6 8"/>